<name>A0ABQ8P5H9_9CRYT</name>
<accession>A0ABQ8P5H9</accession>
<organism evidence="2 3">
    <name type="scientific">Cryptosporidium canis</name>
    <dbReference type="NCBI Taxonomy" id="195482"/>
    <lineage>
        <taxon>Eukaryota</taxon>
        <taxon>Sar</taxon>
        <taxon>Alveolata</taxon>
        <taxon>Apicomplexa</taxon>
        <taxon>Conoidasida</taxon>
        <taxon>Coccidia</taxon>
        <taxon>Eucoccidiorida</taxon>
        <taxon>Eimeriorina</taxon>
        <taxon>Cryptosporidiidae</taxon>
        <taxon>Cryptosporidium</taxon>
    </lineage>
</organism>
<gene>
    <name evidence="2" type="ORF">OJ252_2378</name>
</gene>
<keyword evidence="1" id="KW-0175">Coiled coil</keyword>
<protein>
    <submittedName>
        <fullName evidence="2">Uncharacterized protein</fullName>
    </submittedName>
</protein>
<evidence type="ECO:0000256" key="1">
    <source>
        <dbReference type="SAM" id="Coils"/>
    </source>
</evidence>
<evidence type="ECO:0000313" key="2">
    <source>
        <dbReference type="EMBL" id="KAJ1608954.1"/>
    </source>
</evidence>
<evidence type="ECO:0000313" key="3">
    <source>
        <dbReference type="Proteomes" id="UP001071777"/>
    </source>
</evidence>
<feature type="coiled-coil region" evidence="1">
    <location>
        <begin position="222"/>
        <end position="298"/>
    </location>
</feature>
<comment type="caution">
    <text evidence="2">The sequence shown here is derived from an EMBL/GenBank/DDBJ whole genome shotgun (WGS) entry which is preliminary data.</text>
</comment>
<dbReference type="Proteomes" id="UP001071777">
    <property type="component" value="Unassembled WGS sequence"/>
</dbReference>
<proteinExistence type="predicted"/>
<dbReference type="EMBL" id="JAPCXB010000089">
    <property type="protein sequence ID" value="KAJ1608954.1"/>
    <property type="molecule type" value="Genomic_DNA"/>
</dbReference>
<reference evidence="2" key="1">
    <citation type="submission" date="2022-10" db="EMBL/GenBank/DDBJ databases">
        <title>Adaptive evolution leads to modifications in subtelomeric GC content in a zoonotic Cryptosporidium species.</title>
        <authorList>
            <person name="Li J."/>
            <person name="Feng Y."/>
            <person name="Xiao L."/>
        </authorList>
    </citation>
    <scope>NUCLEOTIDE SEQUENCE</scope>
    <source>
        <strain evidence="2">25894</strain>
    </source>
</reference>
<sequence length="444" mass="51764">MNIPMSFVDQCNSIKMIFQNENANLNGTIANYGASSTKLSSMLSEMTEKAAKVRTLLEKKQRNEEICSMISSSNELSILNSFKTDIIRANRETFSKMVDAIETKILDLKENNEKCMNVHFDRSIQTNIEAIKINSTKTIDEILSSITKNSELNTIDKLLNSILLEHRNDIKESIAGVVDLINEKENKIFHDISELIKEQDNKGASILSSQLNIIQRQYELIIRDLRRRNTFLERDVEAKQVREKKLYEQIMSMDSEAKEAIIVLEEKDFKINFLNSQIKQLQDENRELRDKNLNLFDRNNEITIEYSNKYISLKNKYLSIGLDILQDVFNNLVSRRRKRIFDVFKYNLGVESSDSKTDEITSIHIDEFTKHNYATTQIRISENNLFDLLDVEKRIKEQEREQCLINSILSMIDGQKYTQLASFTKIINKKRISILREAFSRLRI</sequence>
<keyword evidence="3" id="KW-1185">Reference proteome</keyword>